<feature type="transmembrane region" description="Helical" evidence="1">
    <location>
        <begin position="68"/>
        <end position="88"/>
    </location>
</feature>
<comment type="caution">
    <text evidence="2">The sequence shown here is derived from an EMBL/GenBank/DDBJ whole genome shotgun (WGS) entry which is preliminary data.</text>
</comment>
<protein>
    <submittedName>
        <fullName evidence="2">YceK/YidQ family lipoprotein</fullName>
    </submittedName>
</protein>
<evidence type="ECO:0000256" key="1">
    <source>
        <dbReference type="SAM" id="Phobius"/>
    </source>
</evidence>
<keyword evidence="3" id="KW-1185">Reference proteome</keyword>
<evidence type="ECO:0000313" key="3">
    <source>
        <dbReference type="Proteomes" id="UP000307541"/>
    </source>
</evidence>
<keyword evidence="1" id="KW-1133">Transmembrane helix</keyword>
<dbReference type="AlphaFoldDB" id="A0A4T2A5M6"/>
<keyword evidence="1" id="KW-0812">Transmembrane</keyword>
<reference evidence="2 3" key="1">
    <citation type="submission" date="2018-10" db="EMBL/GenBank/DDBJ databases">
        <title>Pseudomonas leptonychotis sp. nov., isolated from Weddell seals in Antarctica.</title>
        <authorList>
            <person name="Novakova D."/>
            <person name="Svec P."/>
            <person name="Kralova S."/>
            <person name="Kristofova L."/>
            <person name="Zeman M."/>
            <person name="Pantucek R."/>
            <person name="Maslanova I."/>
            <person name="Sedlacek I."/>
        </authorList>
    </citation>
    <scope>NUCLEOTIDE SEQUENCE [LARGE SCALE GENOMIC DNA]</scope>
    <source>
        <strain evidence="2 3">CCM 8849</strain>
    </source>
</reference>
<organism evidence="2 3">
    <name type="scientific">Pseudomonas leptonychotis</name>
    <dbReference type="NCBI Taxonomy" id="2448482"/>
    <lineage>
        <taxon>Bacteria</taxon>
        <taxon>Pseudomonadati</taxon>
        <taxon>Pseudomonadota</taxon>
        <taxon>Gammaproteobacteria</taxon>
        <taxon>Pseudomonadales</taxon>
        <taxon>Pseudomonadaceae</taxon>
        <taxon>Pseudomonas</taxon>
    </lineage>
</organism>
<keyword evidence="1" id="KW-0472">Membrane</keyword>
<evidence type="ECO:0000313" key="2">
    <source>
        <dbReference type="EMBL" id="TIH10386.1"/>
    </source>
</evidence>
<accession>A0A4T2A5M6</accession>
<dbReference type="OrthoDB" id="6900257at2"/>
<dbReference type="Proteomes" id="UP000307541">
    <property type="component" value="Unassembled WGS sequence"/>
</dbReference>
<dbReference type="EMBL" id="RFLV01000001">
    <property type="protein sequence ID" value="TIH10386.1"/>
    <property type="molecule type" value="Genomic_DNA"/>
</dbReference>
<gene>
    <name evidence="2" type="ORF">D8779_06780</name>
</gene>
<feature type="transmembrane region" description="Helical" evidence="1">
    <location>
        <begin position="12"/>
        <end position="33"/>
    </location>
</feature>
<name>A0A4T2A5M6_9PSED</name>
<keyword evidence="2" id="KW-0449">Lipoprotein</keyword>
<proteinExistence type="predicted"/>
<sequence>MSKPRREISVNTVIRTGFLVAILLCLTACGTFIGRSESSAIESNYYKGTQGNLMLLGLNNNNKEANGATVFCWITVVCPVITLASLPIDISIDTLLLPFDAFN</sequence>